<sequence>MKLPKDGESPNWVRTAGPVFARGLEALTSHFDLGSVKDIVKLAPNAYIWLACLFAPNGKGLVKAVTLASLGGLTPEQKYAADNFNSEKHGSTAALFSQRHNAVTFDVKPQEPSTCPFGGLSGLAETTVFQWYGWPSLGASDEAIGALKAWLKEEYNAHLNMLHDAANSAPQRRGQWLLQQISDSLDFSGFKPVEGKGMLHHVDGVGEYLDHLSMDKGMLHRVHVYGEYLDHLSMAYARNTIRASSHLVGKGILHHVSGYGEYLDHLNVEKGMLHHVHGYGEYLDHLSMAYARNTVRASSVPSDSFSVKTLRLGNFVVDSTLSWPSFLTKTAISSPPRPPKTTMSSPSGPRLTEEEQRQFANFSEVIRSSPPLTAEEQRHFVGFSTDITRNLERWPAWERLQRRMALSEEGAMALGLIPALPDHTNADIVELVLRAAQGALTEGEEGALLNLVKSVCDDGQSDHAGPDNMITEDEDEPLSEEEEEEEEEEDEDEDDDEDDDDDDNDDEEGDKPKQEVRSSGSAR</sequence>
<protein>
    <submittedName>
        <fullName evidence="2">Uncharacterized protein</fullName>
    </submittedName>
</protein>
<accession>A0ABR1LXP4</accession>
<organism evidence="2 3">
    <name type="scientific">Phyllosticta citribraziliensis</name>
    <dbReference type="NCBI Taxonomy" id="989973"/>
    <lineage>
        <taxon>Eukaryota</taxon>
        <taxon>Fungi</taxon>
        <taxon>Dikarya</taxon>
        <taxon>Ascomycota</taxon>
        <taxon>Pezizomycotina</taxon>
        <taxon>Dothideomycetes</taxon>
        <taxon>Dothideomycetes incertae sedis</taxon>
        <taxon>Botryosphaeriales</taxon>
        <taxon>Phyllostictaceae</taxon>
        <taxon>Phyllosticta</taxon>
    </lineage>
</organism>
<reference evidence="2 3" key="1">
    <citation type="submission" date="2024-04" db="EMBL/GenBank/DDBJ databases">
        <title>Phyllosticta paracitricarpa is synonymous to the EU quarantine fungus P. citricarpa based on phylogenomic analyses.</title>
        <authorList>
            <consortium name="Lawrence Berkeley National Laboratory"/>
            <person name="Van ingen-buijs V.A."/>
            <person name="Van westerhoven A.C."/>
            <person name="Haridas S."/>
            <person name="Skiadas P."/>
            <person name="Martin F."/>
            <person name="Groenewald J.Z."/>
            <person name="Crous P.W."/>
            <person name="Seidl M.F."/>
        </authorList>
    </citation>
    <scope>NUCLEOTIDE SEQUENCE [LARGE SCALE GENOMIC DNA]</scope>
    <source>
        <strain evidence="2 3">CPC 17464</strain>
    </source>
</reference>
<dbReference type="GeneID" id="92036875"/>
<evidence type="ECO:0000313" key="2">
    <source>
        <dbReference type="EMBL" id="KAK7539953.1"/>
    </source>
</evidence>
<dbReference type="RefSeq" id="XP_066657224.1">
    <property type="nucleotide sequence ID" value="XM_066803969.1"/>
</dbReference>
<feature type="compositionally biased region" description="Acidic residues" evidence="1">
    <location>
        <begin position="470"/>
        <end position="509"/>
    </location>
</feature>
<dbReference type="Proteomes" id="UP001360953">
    <property type="component" value="Unassembled WGS sequence"/>
</dbReference>
<name>A0ABR1LXP4_9PEZI</name>
<feature type="region of interest" description="Disordered" evidence="1">
    <location>
        <begin position="459"/>
        <end position="523"/>
    </location>
</feature>
<dbReference type="SUPFAM" id="SSF48371">
    <property type="entry name" value="ARM repeat"/>
    <property type="match status" value="1"/>
</dbReference>
<dbReference type="InterPro" id="IPR016024">
    <property type="entry name" value="ARM-type_fold"/>
</dbReference>
<evidence type="ECO:0000313" key="3">
    <source>
        <dbReference type="Proteomes" id="UP001360953"/>
    </source>
</evidence>
<comment type="caution">
    <text evidence="2">The sequence shown here is derived from an EMBL/GenBank/DDBJ whole genome shotgun (WGS) entry which is preliminary data.</text>
</comment>
<evidence type="ECO:0000256" key="1">
    <source>
        <dbReference type="SAM" id="MobiDB-lite"/>
    </source>
</evidence>
<dbReference type="EMBL" id="JBBPEH010000004">
    <property type="protein sequence ID" value="KAK7539953.1"/>
    <property type="molecule type" value="Genomic_DNA"/>
</dbReference>
<proteinExistence type="predicted"/>
<keyword evidence="3" id="KW-1185">Reference proteome</keyword>
<gene>
    <name evidence="2" type="ORF">J3D65DRAFT_693766</name>
</gene>
<feature type="region of interest" description="Disordered" evidence="1">
    <location>
        <begin position="332"/>
        <end position="355"/>
    </location>
</feature>